<comment type="caution">
    <text evidence="4">The sequence shown here is derived from an EMBL/GenBank/DDBJ whole genome shotgun (WGS) entry which is preliminary data.</text>
</comment>
<keyword evidence="2" id="KW-1133">Transmembrane helix</keyword>
<evidence type="ECO:0000259" key="3">
    <source>
        <dbReference type="Pfam" id="PF03703"/>
    </source>
</evidence>
<gene>
    <name evidence="4" type="ORF">SK069_02685</name>
</gene>
<protein>
    <submittedName>
        <fullName evidence="4">PH domain-containing protein</fullName>
    </submittedName>
</protein>
<evidence type="ECO:0000313" key="5">
    <source>
        <dbReference type="Proteomes" id="UP001277761"/>
    </source>
</evidence>
<accession>A0ABU4VFB6</accession>
<dbReference type="RefSeq" id="WP_319952635.1">
    <property type="nucleotide sequence ID" value="NZ_JAXAVX010000001.1"/>
</dbReference>
<keyword evidence="2" id="KW-0472">Membrane</keyword>
<reference evidence="4 5" key="1">
    <citation type="submission" date="2023-11" db="EMBL/GenBank/DDBJ databases">
        <authorList>
            <person name="Xu M."/>
            <person name="Jiang T."/>
        </authorList>
    </citation>
    <scope>NUCLEOTIDE SEQUENCE [LARGE SCALE GENOMIC DNA]</scope>
    <source>
        <strain evidence="4 5">SD</strain>
    </source>
</reference>
<feature type="domain" description="YdbS-like PH" evidence="3">
    <location>
        <begin position="69"/>
        <end position="140"/>
    </location>
</feature>
<evidence type="ECO:0000256" key="2">
    <source>
        <dbReference type="SAM" id="Phobius"/>
    </source>
</evidence>
<dbReference type="PANTHER" id="PTHR37938:SF1">
    <property type="entry name" value="BLL0215 PROTEIN"/>
    <property type="match status" value="1"/>
</dbReference>
<dbReference type="Pfam" id="PF03703">
    <property type="entry name" value="bPH_2"/>
    <property type="match status" value="1"/>
</dbReference>
<name>A0ABU4VFB6_9ACTN</name>
<dbReference type="Proteomes" id="UP001277761">
    <property type="component" value="Unassembled WGS sequence"/>
</dbReference>
<dbReference type="PANTHER" id="PTHR37938">
    <property type="entry name" value="BLL0215 PROTEIN"/>
    <property type="match status" value="1"/>
</dbReference>
<dbReference type="InterPro" id="IPR005182">
    <property type="entry name" value="YdbS-like_PH"/>
</dbReference>
<keyword evidence="5" id="KW-1185">Reference proteome</keyword>
<evidence type="ECO:0000313" key="4">
    <source>
        <dbReference type="EMBL" id="MDX8150487.1"/>
    </source>
</evidence>
<feature type="region of interest" description="Disordered" evidence="1">
    <location>
        <begin position="158"/>
        <end position="178"/>
    </location>
</feature>
<sequence length="178" mass="20039">MDLHPDERILYARTPSWRSQFHKHLGGILAGVLVGAIVFLAVDPDWIGILIGIAVVLLVSGYLWIERSRTKYVVTTHRLRVRNGFISKELQETRLDRIQNVTVNQSVIERLLMIGTVDYDTAGDDGSRFQMTGVPKPDGLVRLVDQAQRAAFEAERRQSALAEAEADDEVRRRSSQGE</sequence>
<proteinExistence type="predicted"/>
<organism evidence="4 5">
    <name type="scientific">Patulibacter brassicae</name>
    <dbReference type="NCBI Taxonomy" id="1705717"/>
    <lineage>
        <taxon>Bacteria</taxon>
        <taxon>Bacillati</taxon>
        <taxon>Actinomycetota</taxon>
        <taxon>Thermoleophilia</taxon>
        <taxon>Solirubrobacterales</taxon>
        <taxon>Patulibacteraceae</taxon>
        <taxon>Patulibacter</taxon>
    </lineage>
</organism>
<dbReference type="EMBL" id="JAXAVX010000001">
    <property type="protein sequence ID" value="MDX8150487.1"/>
    <property type="molecule type" value="Genomic_DNA"/>
</dbReference>
<evidence type="ECO:0000256" key="1">
    <source>
        <dbReference type="SAM" id="MobiDB-lite"/>
    </source>
</evidence>
<feature type="transmembrane region" description="Helical" evidence="2">
    <location>
        <begin position="21"/>
        <end position="40"/>
    </location>
</feature>
<feature type="transmembrane region" description="Helical" evidence="2">
    <location>
        <begin position="46"/>
        <end position="65"/>
    </location>
</feature>
<keyword evidence="2" id="KW-0812">Transmembrane</keyword>